<accession>A0A839GMZ9</accession>
<dbReference type="EMBL" id="JACJIQ010000011">
    <property type="protein sequence ID" value="MBA9078189.1"/>
    <property type="molecule type" value="Genomic_DNA"/>
</dbReference>
<dbReference type="PROSITE" id="PS51996">
    <property type="entry name" value="TR_MART"/>
    <property type="match status" value="1"/>
</dbReference>
<reference evidence="2 3" key="1">
    <citation type="submission" date="2020-08" db="EMBL/GenBank/DDBJ databases">
        <title>Genomic Encyclopedia of Type Strains, Phase IV (KMG-IV): sequencing the most valuable type-strain genomes for metagenomic binning, comparative biology and taxonomic classification.</title>
        <authorList>
            <person name="Goeker M."/>
        </authorList>
    </citation>
    <scope>NUCLEOTIDE SEQUENCE [LARGE SCALE GENOMIC DNA]</scope>
    <source>
        <strain evidence="2 3">DSM 29854</strain>
    </source>
</reference>
<comment type="caution">
    <text evidence="2">The sequence shown here is derived from an EMBL/GenBank/DDBJ whole genome shotgun (WGS) entry which is preliminary data.</text>
</comment>
<name>A0A839GMZ9_9BACT</name>
<proteinExistence type="predicted"/>
<organism evidence="2 3">
    <name type="scientific">Rufibacter quisquiliarum</name>
    <dbReference type="NCBI Taxonomy" id="1549639"/>
    <lineage>
        <taxon>Bacteria</taxon>
        <taxon>Pseudomonadati</taxon>
        <taxon>Bacteroidota</taxon>
        <taxon>Cytophagia</taxon>
        <taxon>Cytophagales</taxon>
        <taxon>Hymenobacteraceae</taxon>
        <taxon>Rufibacter</taxon>
    </lineage>
</organism>
<feature type="domain" description="ADP ribosyltransferase" evidence="1">
    <location>
        <begin position="51"/>
        <end position="200"/>
    </location>
</feature>
<dbReference type="Pfam" id="PF03496">
    <property type="entry name" value="ADPrib_exo_Tox"/>
    <property type="match status" value="1"/>
</dbReference>
<dbReference type="Proteomes" id="UP000563094">
    <property type="component" value="Unassembled WGS sequence"/>
</dbReference>
<evidence type="ECO:0000313" key="3">
    <source>
        <dbReference type="Proteomes" id="UP000563094"/>
    </source>
</evidence>
<evidence type="ECO:0000313" key="2">
    <source>
        <dbReference type="EMBL" id="MBA9078189.1"/>
    </source>
</evidence>
<dbReference type="AlphaFoldDB" id="A0A839GMZ9"/>
<evidence type="ECO:0000259" key="1">
    <source>
        <dbReference type="Pfam" id="PF03496"/>
    </source>
</evidence>
<gene>
    <name evidence="2" type="ORF">FHS90_002913</name>
</gene>
<sequence length="227" mass="26723">MIDIEKLFSLNDQLEKNWDDNLRDSFRGFKVWFDSYRNGDVKLDRNLKGMIDHNLTEEEAFLVLTYTASKTSSWVNHDLRNGNTHKRADKILYSEYLSFVLNKIPPFNNALAFRMETEVSDDEEVLNWFESKMGRTFVLPYFLSTSKEDWGNDQLVWQIQTLPKNSLARDISNLTNNPPEQEILFNKGAKFLIKGVDKEKCYVYLDEIDSQHETSFALTGLYHWNIR</sequence>
<keyword evidence="3" id="KW-1185">Reference proteome</keyword>
<dbReference type="Gene3D" id="3.90.176.10">
    <property type="entry name" value="Toxin ADP-ribosyltransferase, Chain A, domain 1"/>
    <property type="match status" value="1"/>
</dbReference>
<dbReference type="SUPFAM" id="SSF56399">
    <property type="entry name" value="ADP-ribosylation"/>
    <property type="match status" value="1"/>
</dbReference>
<protein>
    <recommendedName>
        <fullName evidence="1">ADP ribosyltransferase domain-containing protein</fullName>
    </recommendedName>
</protein>
<dbReference type="InterPro" id="IPR003540">
    <property type="entry name" value="ADP-ribosyltransferase"/>
</dbReference>
<dbReference type="GO" id="GO:0005576">
    <property type="term" value="C:extracellular region"/>
    <property type="evidence" value="ECO:0007669"/>
    <property type="project" value="InterPro"/>
</dbReference>
<dbReference type="RefSeq" id="WP_182513465.1">
    <property type="nucleotide sequence ID" value="NZ_JACJIQ010000011.1"/>
</dbReference>